<evidence type="ECO:0000259" key="2">
    <source>
        <dbReference type="Pfam" id="PF08338"/>
    </source>
</evidence>
<evidence type="ECO:0000313" key="3">
    <source>
        <dbReference type="EMBL" id="KAA9086858.1"/>
    </source>
</evidence>
<name>A0A5J5ISK1_9MICO</name>
<dbReference type="InterPro" id="IPR001509">
    <property type="entry name" value="Epimerase_deHydtase"/>
</dbReference>
<dbReference type="Gene3D" id="3.40.50.720">
    <property type="entry name" value="NAD(P)-binding Rossmann-like Domain"/>
    <property type="match status" value="1"/>
</dbReference>
<dbReference type="InterPro" id="IPR013549">
    <property type="entry name" value="DUF1731"/>
</dbReference>
<dbReference type="SUPFAM" id="SSF51735">
    <property type="entry name" value="NAD(P)-binding Rossmann-fold domains"/>
    <property type="match status" value="1"/>
</dbReference>
<dbReference type="Proteomes" id="UP000327039">
    <property type="component" value="Unassembled WGS sequence"/>
</dbReference>
<feature type="domain" description="NAD-dependent epimerase/dehydratase" evidence="1">
    <location>
        <begin position="9"/>
        <end position="118"/>
    </location>
</feature>
<proteinExistence type="predicted"/>
<gene>
    <name evidence="3" type="ORF">F6B42_07665</name>
</gene>
<dbReference type="OrthoDB" id="9801773at2"/>
<dbReference type="AlphaFoldDB" id="A0A5J5ISK1"/>
<feature type="domain" description="DUF1731" evidence="2">
    <location>
        <begin position="287"/>
        <end position="320"/>
    </location>
</feature>
<evidence type="ECO:0000313" key="4">
    <source>
        <dbReference type="Proteomes" id="UP000327039"/>
    </source>
</evidence>
<dbReference type="InterPro" id="IPR036291">
    <property type="entry name" value="NAD(P)-bd_dom_sf"/>
</dbReference>
<dbReference type="PANTHER" id="PTHR11092:SF0">
    <property type="entry name" value="EPIMERASE FAMILY PROTEIN SDR39U1"/>
    <property type="match status" value="1"/>
</dbReference>
<dbReference type="RefSeq" id="WP_150419027.1">
    <property type="nucleotide sequence ID" value="NZ_VYRZ01000002.1"/>
</dbReference>
<dbReference type="EMBL" id="VYRZ01000002">
    <property type="protein sequence ID" value="KAA9086858.1"/>
    <property type="molecule type" value="Genomic_DNA"/>
</dbReference>
<comment type="caution">
    <text evidence="3">The sequence shown here is derived from an EMBL/GenBank/DDBJ whole genome shotgun (WGS) entry which is preliminary data.</text>
</comment>
<dbReference type="Pfam" id="PF01370">
    <property type="entry name" value="Epimerase"/>
    <property type="match status" value="1"/>
</dbReference>
<evidence type="ECO:0000259" key="1">
    <source>
        <dbReference type="Pfam" id="PF01370"/>
    </source>
</evidence>
<keyword evidence="4" id="KW-1185">Reference proteome</keyword>
<organism evidence="3 4">
    <name type="scientific">Microbacterium radiodurans</name>
    <dbReference type="NCBI Taxonomy" id="661398"/>
    <lineage>
        <taxon>Bacteria</taxon>
        <taxon>Bacillati</taxon>
        <taxon>Actinomycetota</taxon>
        <taxon>Actinomycetes</taxon>
        <taxon>Micrococcales</taxon>
        <taxon>Microbacteriaceae</taxon>
        <taxon>Microbacterium</taxon>
    </lineage>
</organism>
<protein>
    <submittedName>
        <fullName evidence="3">DUF1731 domain-containing protein</fullName>
    </submittedName>
</protein>
<sequence>MDTLSKKAVVAGASGFIGSSIVAALQEDGYRTVAVGRRGEARWGDPDALVRAVDGAELLVNLAGTSVNCRYTDANRDEILRSRVETTRQLHEAVRRASTPPPLWVNASTATIYRHAMDRANTEADGELGTGFSVDVARSWERTFFAGDLPVTRRVALRMAIVLGDGPATRLLFSLARSGLGGPQIDGPLLPHRRYRGIGDEPTGGPAPWYRTRGRQRFSWVHIDDVVGAVRFVRDHRGMTGVVNVASPSPSDNRTLMRTLRTIVGTPIGVPAWRWMLEPAMWALRTEPELILKSRWVVPERLERSGYRFAHVDLAAALRATRTRSAPRQTTAVIPPSTKTT</sequence>
<dbReference type="Pfam" id="PF08338">
    <property type="entry name" value="DUF1731"/>
    <property type="match status" value="1"/>
</dbReference>
<dbReference type="PANTHER" id="PTHR11092">
    <property type="entry name" value="SUGAR NUCLEOTIDE EPIMERASE RELATED"/>
    <property type="match status" value="1"/>
</dbReference>
<accession>A0A5J5ISK1</accession>
<reference evidence="4" key="1">
    <citation type="submission" date="2019-09" db="EMBL/GenBank/DDBJ databases">
        <title>Mumia zhuanghuii sp. nov. isolated from the intestinal contents of plateau pika (Ochotona curzoniae) in the Qinghai-Tibet plateau of China.</title>
        <authorList>
            <person name="Tian Z."/>
        </authorList>
    </citation>
    <scope>NUCLEOTIDE SEQUENCE [LARGE SCALE GENOMIC DNA]</scope>
    <source>
        <strain evidence="4">DSM 25564</strain>
    </source>
</reference>